<evidence type="ECO:0000313" key="1">
    <source>
        <dbReference type="EMBL" id="GAA2339848.1"/>
    </source>
</evidence>
<gene>
    <name evidence="1" type="ORF">GCM10010170_022320</name>
</gene>
<dbReference type="RefSeq" id="WP_344612232.1">
    <property type="nucleotide sequence ID" value="NZ_BAAARV010000019.1"/>
</dbReference>
<dbReference type="InterPro" id="IPR011042">
    <property type="entry name" value="6-blade_b-propeller_TolB-like"/>
</dbReference>
<name>A0ABN3FXP5_9ACTN</name>
<sequence>MTELSLQPVGALRGVIRGPVNAEKIVTVPDTPWVITSGMMSASVPYGRLYAVDTRDGACQEIYPHRVGSRHDAATYGAAPDALDPLVFEPHGLDVLRHEDGRYSLYVVNHGGRESVEVFDLDVSGVTPTLVWRGGVVLPRGTWPNDVAPLADGGFIVSNTADPDTEGLQAGMARMFDGAETIGAVEWHPGSGFTDVQGSRMPGANGIVASKDGRRVFIGGWRNKDVVRIIRDGGPGGAVQVDRVQLDILVDNLTWAPDGAILAAGAFDTTPTQIFTCFGTKDSCFFPCKVLRIDPDTFDVTEAVVYGTDTFGLGTTGLAVGDEIWVSSARAAGIARFASA</sequence>
<dbReference type="Gene3D" id="2.120.10.30">
    <property type="entry name" value="TolB, C-terminal domain"/>
    <property type="match status" value="1"/>
</dbReference>
<keyword evidence="2" id="KW-1185">Reference proteome</keyword>
<evidence type="ECO:0000313" key="2">
    <source>
        <dbReference type="Proteomes" id="UP001501444"/>
    </source>
</evidence>
<dbReference type="Proteomes" id="UP001501444">
    <property type="component" value="Unassembled WGS sequence"/>
</dbReference>
<evidence type="ECO:0008006" key="3">
    <source>
        <dbReference type="Google" id="ProtNLM"/>
    </source>
</evidence>
<accession>A0ABN3FXP5</accession>
<dbReference type="EMBL" id="BAAARV010000019">
    <property type="protein sequence ID" value="GAA2339848.1"/>
    <property type="molecule type" value="Genomic_DNA"/>
</dbReference>
<dbReference type="PANTHER" id="PTHR11799:SF12">
    <property type="entry name" value="PARAOXONASE-RELATED"/>
    <property type="match status" value="1"/>
</dbReference>
<reference evidence="1 2" key="1">
    <citation type="journal article" date="2019" name="Int. J. Syst. Evol. Microbiol.">
        <title>The Global Catalogue of Microorganisms (GCM) 10K type strain sequencing project: providing services to taxonomists for standard genome sequencing and annotation.</title>
        <authorList>
            <consortium name="The Broad Institute Genomics Platform"/>
            <consortium name="The Broad Institute Genome Sequencing Center for Infectious Disease"/>
            <person name="Wu L."/>
            <person name="Ma J."/>
        </authorList>
    </citation>
    <scope>NUCLEOTIDE SEQUENCE [LARGE SCALE GENOMIC DNA]</scope>
    <source>
        <strain evidence="1 2">JCM 3272</strain>
    </source>
</reference>
<organism evidence="1 2">
    <name type="scientific">Dactylosporangium salmoneum</name>
    <dbReference type="NCBI Taxonomy" id="53361"/>
    <lineage>
        <taxon>Bacteria</taxon>
        <taxon>Bacillati</taxon>
        <taxon>Actinomycetota</taxon>
        <taxon>Actinomycetes</taxon>
        <taxon>Micromonosporales</taxon>
        <taxon>Micromonosporaceae</taxon>
        <taxon>Dactylosporangium</taxon>
    </lineage>
</organism>
<dbReference type="InterPro" id="IPR051288">
    <property type="entry name" value="Serum_paraoxonase/arylesterase"/>
</dbReference>
<proteinExistence type="predicted"/>
<comment type="caution">
    <text evidence="1">The sequence shown here is derived from an EMBL/GenBank/DDBJ whole genome shotgun (WGS) entry which is preliminary data.</text>
</comment>
<protein>
    <recommendedName>
        <fullName evidence="3">SMP-30/Gluconolactonase/LRE-like region domain-containing protein</fullName>
    </recommendedName>
</protein>
<dbReference type="SUPFAM" id="SSF63829">
    <property type="entry name" value="Calcium-dependent phosphotriesterase"/>
    <property type="match status" value="1"/>
</dbReference>
<dbReference type="PANTHER" id="PTHR11799">
    <property type="entry name" value="PARAOXONASE"/>
    <property type="match status" value="1"/>
</dbReference>